<evidence type="ECO:0000259" key="3">
    <source>
        <dbReference type="Pfam" id="PF13360"/>
    </source>
</evidence>
<feature type="transmembrane region" description="Helical" evidence="2">
    <location>
        <begin position="24"/>
        <end position="43"/>
    </location>
</feature>
<feature type="transmembrane region" description="Helical" evidence="2">
    <location>
        <begin position="105"/>
        <end position="124"/>
    </location>
</feature>
<dbReference type="InterPro" id="IPR015943">
    <property type="entry name" value="WD40/YVTN_repeat-like_dom_sf"/>
</dbReference>
<evidence type="ECO:0000313" key="4">
    <source>
        <dbReference type="EMBL" id="MDR6592893.1"/>
    </source>
</evidence>
<dbReference type="InterPro" id="IPR011047">
    <property type="entry name" value="Quinoprotein_ADH-like_sf"/>
</dbReference>
<feature type="region of interest" description="Disordered" evidence="1">
    <location>
        <begin position="134"/>
        <end position="159"/>
    </location>
</feature>
<dbReference type="Gene3D" id="2.130.10.10">
    <property type="entry name" value="YVTN repeat-like/Quinoprotein amine dehydrogenase"/>
    <property type="match status" value="1"/>
</dbReference>
<name>A0ABU1PQI2_9PSEU</name>
<dbReference type="Proteomes" id="UP001268819">
    <property type="component" value="Unassembled WGS sequence"/>
</dbReference>
<comment type="caution">
    <text evidence="4">The sequence shown here is derived from an EMBL/GenBank/DDBJ whole genome shotgun (WGS) entry which is preliminary data.</text>
</comment>
<keyword evidence="2" id="KW-0812">Transmembrane</keyword>
<feature type="transmembrane region" description="Helical" evidence="2">
    <location>
        <begin position="50"/>
        <end position="69"/>
    </location>
</feature>
<evidence type="ECO:0000256" key="2">
    <source>
        <dbReference type="SAM" id="Phobius"/>
    </source>
</evidence>
<feature type="transmembrane region" description="Helical" evidence="2">
    <location>
        <begin position="81"/>
        <end position="98"/>
    </location>
</feature>
<keyword evidence="5" id="KW-1185">Reference proteome</keyword>
<proteinExistence type="predicted"/>
<dbReference type="EMBL" id="JAVDSG010000001">
    <property type="protein sequence ID" value="MDR6592893.1"/>
    <property type="molecule type" value="Genomic_DNA"/>
</dbReference>
<keyword evidence="2" id="KW-0472">Membrane</keyword>
<sequence length="507" mass="51289">MTVVGGLCAVVAPFLPGGATRADGVALAGYAGGVVLAVLLGLARSRRVRVAGGVVGVLAAGAAVVRLVLDVAGGVPGADTAVLAVGALGAAVGLVGSTSWRPRPVGVLAAVAVLAAAVASPAVVDRVATRAETRDARDFAPEPVPDRPGGRQWSWQPPADVTDVDAAGHGVVVATADGAVTALDGPDGRRQWAYARPGAHVRDVLVSTDGEAVAVAFASAGDTRSNLLVVLDADTGAERFRRVVPAVLVQTRQVVVTARTLVIRDDAHTAYDLGTGEERWRWSPPGGCTSPFSLLARGRTEVLAPVQCPGEVGLLALDEVTGDERWRHEVAVDDSAGERIDVLPTSTSDGAAVWLRIVGGPAAPGSVTSGLFDTGTGALLAGPPAPWWPRADVGVTPLLEQQAGAEVEALAALDLTGASHPLDLALCPLRSADATTARTYLRLCGDTGRDVTLVVQAWDGSPPTSIPVRLDGSGSRQDLRLVPAPGAIVVARGTSGGTPAPVVGLSG</sequence>
<dbReference type="RefSeq" id="WP_310304890.1">
    <property type="nucleotide sequence ID" value="NZ_BAAAXB010000001.1"/>
</dbReference>
<protein>
    <recommendedName>
        <fullName evidence="3">Pyrrolo-quinoline quinone repeat domain-containing protein</fullName>
    </recommendedName>
</protein>
<accession>A0ABU1PQI2</accession>
<organism evidence="4 5">
    <name type="scientific">Saccharothrix longispora</name>
    <dbReference type="NCBI Taxonomy" id="33920"/>
    <lineage>
        <taxon>Bacteria</taxon>
        <taxon>Bacillati</taxon>
        <taxon>Actinomycetota</taxon>
        <taxon>Actinomycetes</taxon>
        <taxon>Pseudonocardiales</taxon>
        <taxon>Pseudonocardiaceae</taxon>
        <taxon>Saccharothrix</taxon>
    </lineage>
</organism>
<feature type="compositionally biased region" description="Basic and acidic residues" evidence="1">
    <location>
        <begin position="134"/>
        <end position="149"/>
    </location>
</feature>
<evidence type="ECO:0000256" key="1">
    <source>
        <dbReference type="SAM" id="MobiDB-lite"/>
    </source>
</evidence>
<gene>
    <name evidence="4" type="ORF">J2S66_001277</name>
</gene>
<reference evidence="4 5" key="1">
    <citation type="submission" date="2023-07" db="EMBL/GenBank/DDBJ databases">
        <title>Sequencing the genomes of 1000 actinobacteria strains.</title>
        <authorList>
            <person name="Klenk H.-P."/>
        </authorList>
    </citation>
    <scope>NUCLEOTIDE SEQUENCE [LARGE SCALE GENOMIC DNA]</scope>
    <source>
        <strain evidence="4 5">DSM 43749</strain>
    </source>
</reference>
<dbReference type="SUPFAM" id="SSF50998">
    <property type="entry name" value="Quinoprotein alcohol dehydrogenase-like"/>
    <property type="match status" value="1"/>
</dbReference>
<dbReference type="InterPro" id="IPR002372">
    <property type="entry name" value="PQQ_rpt_dom"/>
</dbReference>
<evidence type="ECO:0000313" key="5">
    <source>
        <dbReference type="Proteomes" id="UP001268819"/>
    </source>
</evidence>
<feature type="domain" description="Pyrrolo-quinoline quinone repeat" evidence="3">
    <location>
        <begin position="209"/>
        <end position="334"/>
    </location>
</feature>
<dbReference type="Pfam" id="PF13360">
    <property type="entry name" value="PQQ_2"/>
    <property type="match status" value="1"/>
</dbReference>
<keyword evidence="2" id="KW-1133">Transmembrane helix</keyword>